<organism evidence="1 2">
    <name type="scientific">Colletotrichum phormii</name>
    <dbReference type="NCBI Taxonomy" id="359342"/>
    <lineage>
        <taxon>Eukaryota</taxon>
        <taxon>Fungi</taxon>
        <taxon>Dikarya</taxon>
        <taxon>Ascomycota</taxon>
        <taxon>Pezizomycotina</taxon>
        <taxon>Sordariomycetes</taxon>
        <taxon>Hypocreomycetidae</taxon>
        <taxon>Glomerellales</taxon>
        <taxon>Glomerellaceae</taxon>
        <taxon>Colletotrichum</taxon>
        <taxon>Colletotrichum acutatum species complex</taxon>
    </lineage>
</organism>
<comment type="caution">
    <text evidence="1">The sequence shown here is derived from an EMBL/GenBank/DDBJ whole genome shotgun (WGS) entry which is preliminary data.</text>
</comment>
<dbReference type="GeneID" id="85480996"/>
<gene>
    <name evidence="1" type="ORF">BDP81DRAFT_66947</name>
</gene>
<name>A0AAI9ZKR9_9PEZI</name>
<evidence type="ECO:0000313" key="1">
    <source>
        <dbReference type="EMBL" id="KAK1633486.1"/>
    </source>
</evidence>
<protein>
    <submittedName>
        <fullName evidence="1">Uncharacterized protein</fullName>
    </submittedName>
</protein>
<proteinExistence type="predicted"/>
<dbReference type="RefSeq" id="XP_060442093.1">
    <property type="nucleotide sequence ID" value="XM_060596134.1"/>
</dbReference>
<keyword evidence="2" id="KW-1185">Reference proteome</keyword>
<evidence type="ECO:0000313" key="2">
    <source>
        <dbReference type="Proteomes" id="UP001243989"/>
    </source>
</evidence>
<dbReference type="Proteomes" id="UP001243989">
    <property type="component" value="Unassembled WGS sequence"/>
</dbReference>
<dbReference type="EMBL" id="JAHMHQ010000017">
    <property type="protein sequence ID" value="KAK1633486.1"/>
    <property type="molecule type" value="Genomic_DNA"/>
</dbReference>
<dbReference type="AlphaFoldDB" id="A0AAI9ZKR9"/>
<accession>A0AAI9ZKR9</accession>
<sequence>MSSIGFRDVYVKRFRWPTKSWVHLCQCRCWYTRQQGPCGPVRSSIILVLNCVYLCKEEVGGRSPRFLRWV</sequence>
<reference evidence="1" key="1">
    <citation type="submission" date="2021-06" db="EMBL/GenBank/DDBJ databases">
        <title>Comparative genomics, transcriptomics and evolutionary studies reveal genomic signatures of adaptation to plant cell wall in hemibiotrophic fungi.</title>
        <authorList>
            <consortium name="DOE Joint Genome Institute"/>
            <person name="Baroncelli R."/>
            <person name="Diaz J.F."/>
            <person name="Benocci T."/>
            <person name="Peng M."/>
            <person name="Battaglia E."/>
            <person name="Haridas S."/>
            <person name="Andreopoulos W."/>
            <person name="Labutti K."/>
            <person name="Pangilinan J."/>
            <person name="Floch G.L."/>
            <person name="Makela M.R."/>
            <person name="Henrissat B."/>
            <person name="Grigoriev I.V."/>
            <person name="Crouch J.A."/>
            <person name="De Vries R.P."/>
            <person name="Sukno S.A."/>
            <person name="Thon M.R."/>
        </authorList>
    </citation>
    <scope>NUCLEOTIDE SEQUENCE</scope>
    <source>
        <strain evidence="1">CBS 102054</strain>
    </source>
</reference>